<evidence type="ECO:0000313" key="2">
    <source>
        <dbReference type="EMBL" id="AQK74881.1"/>
    </source>
</evidence>
<dbReference type="EMBL" id="CM000781">
    <property type="protein sequence ID" value="AQK74881.1"/>
    <property type="molecule type" value="Genomic_DNA"/>
</dbReference>
<protein>
    <submittedName>
        <fullName evidence="2">Protein POLLEN DEFECTIVE IN GUIDANCE 1</fullName>
    </submittedName>
</protein>
<organism evidence="2">
    <name type="scientific">Zea mays</name>
    <name type="common">Maize</name>
    <dbReference type="NCBI Taxonomy" id="4577"/>
    <lineage>
        <taxon>Eukaryota</taxon>
        <taxon>Viridiplantae</taxon>
        <taxon>Streptophyta</taxon>
        <taxon>Embryophyta</taxon>
        <taxon>Tracheophyta</taxon>
        <taxon>Spermatophyta</taxon>
        <taxon>Magnoliopsida</taxon>
        <taxon>Liliopsida</taxon>
        <taxon>Poales</taxon>
        <taxon>Poaceae</taxon>
        <taxon>PACMAD clade</taxon>
        <taxon>Panicoideae</taxon>
        <taxon>Andropogonodae</taxon>
        <taxon>Andropogoneae</taxon>
        <taxon>Tripsacinae</taxon>
        <taxon>Zea</taxon>
    </lineage>
</organism>
<dbReference type="EMBL" id="CM000781">
    <property type="protein sequence ID" value="AQK74885.1"/>
    <property type="molecule type" value="Genomic_DNA"/>
</dbReference>
<accession>A0A1D6HKE1</accession>
<feature type="region of interest" description="Disordered" evidence="1">
    <location>
        <begin position="75"/>
        <end position="98"/>
    </location>
</feature>
<dbReference type="ExpressionAtlas" id="A0A1D6HKE1">
    <property type="expression patterns" value="baseline and differential"/>
</dbReference>
<dbReference type="EMBL" id="CM000781">
    <property type="protein sequence ID" value="AQK74889.1"/>
    <property type="molecule type" value="Genomic_DNA"/>
</dbReference>
<evidence type="ECO:0000256" key="1">
    <source>
        <dbReference type="SAM" id="MobiDB-lite"/>
    </source>
</evidence>
<proteinExistence type="predicted"/>
<sequence length="98" mass="10664">MIFNGVETESDIAPPVLEENKDAVVSATKTAKSLDGFALKTGQEEEGPEEVDATEKAMEVVDNVVKSLDEEVESKEMQKQQPHDYNSMSLGVVTGHLI</sequence>
<dbReference type="EMBL" id="CM000781">
    <property type="protein sequence ID" value="AQK74901.1"/>
    <property type="molecule type" value="Genomic_DNA"/>
</dbReference>
<dbReference type="EMBL" id="CM000781">
    <property type="protein sequence ID" value="AQK74882.1"/>
    <property type="molecule type" value="Genomic_DNA"/>
</dbReference>
<dbReference type="AlphaFoldDB" id="A0A1D6HKE1"/>
<gene>
    <name evidence="2" type="ORF">ZEAMMB73_Zm00001d018046</name>
</gene>
<dbReference type="EMBL" id="CM000781">
    <property type="protein sequence ID" value="AQK74897.1"/>
    <property type="molecule type" value="Genomic_DNA"/>
</dbReference>
<name>A0A1D6HKE1_MAIZE</name>
<reference evidence="2" key="1">
    <citation type="submission" date="2015-12" db="EMBL/GenBank/DDBJ databases">
        <title>Update maize B73 reference genome by single molecule sequencing technologies.</title>
        <authorList>
            <consortium name="Maize Genome Sequencing Project"/>
            <person name="Ware D."/>
        </authorList>
    </citation>
    <scope>NUCLEOTIDE SEQUENCE</scope>
    <source>
        <tissue evidence="2">Seedling</tissue>
    </source>
</reference>